<dbReference type="AlphaFoldDB" id="A0A9P4GP39"/>
<dbReference type="EMBL" id="ML976615">
    <property type="protein sequence ID" value="KAF1848576.1"/>
    <property type="molecule type" value="Genomic_DNA"/>
</dbReference>
<accession>A0A9P4GP39</accession>
<name>A0A9P4GP39_9PLEO</name>
<proteinExistence type="predicted"/>
<sequence length="148" mass="16295">MYLCIHMPAIHAQTPVTTFHHSSRCQRLRASSARSTLCCSFFTRENELLPSGETCQRCARRVRPTPKPTSIRSMLNPCSTAGRAFVATAPLFLQQTAPLRESIGFSLLMLALHFVVVKSCPPTVLPSSTHVQLLSSIAVLVQVVYAIQ</sequence>
<reference evidence="1" key="1">
    <citation type="submission" date="2020-01" db="EMBL/GenBank/DDBJ databases">
        <authorList>
            <consortium name="DOE Joint Genome Institute"/>
            <person name="Haridas S."/>
            <person name="Albert R."/>
            <person name="Binder M."/>
            <person name="Bloem J."/>
            <person name="Labutti K."/>
            <person name="Salamov A."/>
            <person name="Andreopoulos B."/>
            <person name="Baker S.E."/>
            <person name="Barry K."/>
            <person name="Bills G."/>
            <person name="Bluhm B.H."/>
            <person name="Cannon C."/>
            <person name="Castanera R."/>
            <person name="Culley D.E."/>
            <person name="Daum C."/>
            <person name="Ezra D."/>
            <person name="Gonzalez J.B."/>
            <person name="Henrissat B."/>
            <person name="Kuo A."/>
            <person name="Liang C."/>
            <person name="Lipzen A."/>
            <person name="Lutzoni F."/>
            <person name="Magnuson J."/>
            <person name="Mondo S."/>
            <person name="Nolan M."/>
            <person name="Ohm R."/>
            <person name="Pangilinan J."/>
            <person name="Park H.-J."/>
            <person name="Ramirez L."/>
            <person name="Alfaro M."/>
            <person name="Sun H."/>
            <person name="Tritt A."/>
            <person name="Yoshinaga Y."/>
            <person name="Zwiers L.-H."/>
            <person name="Turgeon B.G."/>
            <person name="Goodwin S.B."/>
            <person name="Spatafora J.W."/>
            <person name="Crous P.W."/>
            <person name="Grigoriev I.V."/>
        </authorList>
    </citation>
    <scope>NUCLEOTIDE SEQUENCE</scope>
    <source>
        <strain evidence="1">CBS 394.84</strain>
    </source>
</reference>
<organism evidence="1 2">
    <name type="scientific">Cucurbitaria berberidis CBS 394.84</name>
    <dbReference type="NCBI Taxonomy" id="1168544"/>
    <lineage>
        <taxon>Eukaryota</taxon>
        <taxon>Fungi</taxon>
        <taxon>Dikarya</taxon>
        <taxon>Ascomycota</taxon>
        <taxon>Pezizomycotina</taxon>
        <taxon>Dothideomycetes</taxon>
        <taxon>Pleosporomycetidae</taxon>
        <taxon>Pleosporales</taxon>
        <taxon>Pleosporineae</taxon>
        <taxon>Cucurbitariaceae</taxon>
        <taxon>Cucurbitaria</taxon>
    </lineage>
</organism>
<protein>
    <submittedName>
        <fullName evidence="1">Uncharacterized protein</fullName>
    </submittedName>
</protein>
<comment type="caution">
    <text evidence="1">The sequence shown here is derived from an EMBL/GenBank/DDBJ whole genome shotgun (WGS) entry which is preliminary data.</text>
</comment>
<dbReference type="RefSeq" id="XP_040791139.1">
    <property type="nucleotide sequence ID" value="XM_040938675.1"/>
</dbReference>
<evidence type="ECO:0000313" key="2">
    <source>
        <dbReference type="Proteomes" id="UP000800039"/>
    </source>
</evidence>
<keyword evidence="2" id="KW-1185">Reference proteome</keyword>
<evidence type="ECO:0000313" key="1">
    <source>
        <dbReference type="EMBL" id="KAF1848576.1"/>
    </source>
</evidence>
<gene>
    <name evidence="1" type="ORF">K460DRAFT_77406</name>
</gene>
<dbReference type="GeneID" id="63855932"/>
<dbReference type="Proteomes" id="UP000800039">
    <property type="component" value="Unassembled WGS sequence"/>
</dbReference>